<keyword evidence="3" id="KW-1185">Reference proteome</keyword>
<dbReference type="PANTHER" id="PTHR31672:SF13">
    <property type="entry name" value="F-BOX PROTEIN CPR30-LIKE"/>
    <property type="match status" value="1"/>
</dbReference>
<dbReference type="EMBL" id="KI517408">
    <property type="protein sequence ID" value="ESQ48379.1"/>
    <property type="molecule type" value="Genomic_DNA"/>
</dbReference>
<dbReference type="InterPro" id="IPR017451">
    <property type="entry name" value="F-box-assoc_interact_dom"/>
</dbReference>
<dbReference type="Gramene" id="ESQ48379">
    <property type="protein sequence ID" value="ESQ48379"/>
    <property type="gene ID" value="EUTSA_v10020932mg"/>
</dbReference>
<proteinExistence type="predicted"/>
<evidence type="ECO:0000313" key="3">
    <source>
        <dbReference type="Proteomes" id="UP000030689"/>
    </source>
</evidence>
<dbReference type="SUPFAM" id="SSF81383">
    <property type="entry name" value="F-box domain"/>
    <property type="match status" value="1"/>
</dbReference>
<dbReference type="SMART" id="SM00256">
    <property type="entry name" value="FBOX"/>
    <property type="match status" value="1"/>
</dbReference>
<dbReference type="KEGG" id="eus:EUTSA_v10020932mg"/>
<dbReference type="InterPro" id="IPR006527">
    <property type="entry name" value="F-box-assoc_dom_typ1"/>
</dbReference>
<reference evidence="2 3" key="1">
    <citation type="journal article" date="2013" name="Front. Plant Sci.">
        <title>The Reference Genome of the Halophytic Plant Eutrema salsugineum.</title>
        <authorList>
            <person name="Yang R."/>
            <person name="Jarvis D.E."/>
            <person name="Chen H."/>
            <person name="Beilstein M.A."/>
            <person name="Grimwood J."/>
            <person name="Jenkins J."/>
            <person name="Shu S."/>
            <person name="Prochnik S."/>
            <person name="Xin M."/>
            <person name="Ma C."/>
            <person name="Schmutz J."/>
            <person name="Wing R.A."/>
            <person name="Mitchell-Olds T."/>
            <person name="Schumaker K.S."/>
            <person name="Wang X."/>
        </authorList>
    </citation>
    <scope>NUCLEOTIDE SEQUENCE [LARGE SCALE GENOMIC DNA]</scope>
</reference>
<organism evidence="2 3">
    <name type="scientific">Eutrema salsugineum</name>
    <name type="common">Saltwater cress</name>
    <name type="synonym">Sisymbrium salsugineum</name>
    <dbReference type="NCBI Taxonomy" id="72664"/>
    <lineage>
        <taxon>Eukaryota</taxon>
        <taxon>Viridiplantae</taxon>
        <taxon>Streptophyta</taxon>
        <taxon>Embryophyta</taxon>
        <taxon>Tracheophyta</taxon>
        <taxon>Spermatophyta</taxon>
        <taxon>Magnoliopsida</taxon>
        <taxon>eudicotyledons</taxon>
        <taxon>Gunneridae</taxon>
        <taxon>Pentapetalae</taxon>
        <taxon>rosids</taxon>
        <taxon>malvids</taxon>
        <taxon>Brassicales</taxon>
        <taxon>Brassicaceae</taxon>
        <taxon>Eutremeae</taxon>
        <taxon>Eutrema</taxon>
    </lineage>
</organism>
<dbReference type="OMA" id="GARECEF"/>
<gene>
    <name evidence="2" type="ORF">EUTSA_v10020932mg</name>
</gene>
<evidence type="ECO:0000259" key="1">
    <source>
        <dbReference type="PROSITE" id="PS50181"/>
    </source>
</evidence>
<dbReference type="InterPro" id="IPR001810">
    <property type="entry name" value="F-box_dom"/>
</dbReference>
<dbReference type="InterPro" id="IPR036047">
    <property type="entry name" value="F-box-like_dom_sf"/>
</dbReference>
<dbReference type="Proteomes" id="UP000030689">
    <property type="component" value="Unassembled WGS sequence"/>
</dbReference>
<dbReference type="AlphaFoldDB" id="V4LWZ7"/>
<accession>V4LWZ7</accession>
<dbReference type="STRING" id="72664.V4LWZ7"/>
<dbReference type="PANTHER" id="PTHR31672">
    <property type="entry name" value="BNACNNG10540D PROTEIN"/>
    <property type="match status" value="1"/>
</dbReference>
<dbReference type="Gene3D" id="1.20.1280.50">
    <property type="match status" value="1"/>
</dbReference>
<sequence>MTNLPRVLLEDILSRVPMTSMRAVRCTCKKWNTLSKNDNFTKLQFTQAAAGARECEFLAIVTMNCSLYLMNINLHGVYNDYDPSIRLTGTVITLDDSDRVVISRICHCEGLLLCTTEAYTSLAVWNPYSGQTRWIGVESTSVHHIKLWYSHALGYEKGKSCRIHKILRFARLDSERSVHEIYDFNSDSWRVLDVTPDWDVKYESHGLSLKGNTYWYATDKRLGDRFLLCFDFTRERFVPRLSLPFRSSSDDVVTLSSVREEQLAVLYQNCHTFEMVVWVTTKIDPNALSWSLFLVVDMRPLSGFRFYTGGSFLIDEEKTVVVVFDEDKNVNKPTRNTAYIIGENDYYREVDIGKITTGKEGFPHACSYVPSSVQINQPA</sequence>
<protein>
    <recommendedName>
        <fullName evidence="1">F-box domain-containing protein</fullName>
    </recommendedName>
</protein>
<name>V4LWZ7_EUTSA</name>
<dbReference type="InterPro" id="IPR050796">
    <property type="entry name" value="SCF_F-box_component"/>
</dbReference>
<dbReference type="Pfam" id="PF00646">
    <property type="entry name" value="F-box"/>
    <property type="match status" value="1"/>
</dbReference>
<feature type="domain" description="F-box" evidence="1">
    <location>
        <begin position="1"/>
        <end position="43"/>
    </location>
</feature>
<dbReference type="Pfam" id="PF07734">
    <property type="entry name" value="FBA_1"/>
    <property type="match status" value="1"/>
</dbReference>
<dbReference type="OrthoDB" id="1024184at2759"/>
<dbReference type="PROSITE" id="PS50181">
    <property type="entry name" value="FBOX"/>
    <property type="match status" value="1"/>
</dbReference>
<evidence type="ECO:0000313" key="2">
    <source>
        <dbReference type="EMBL" id="ESQ48379.1"/>
    </source>
</evidence>
<dbReference type="CDD" id="cd22157">
    <property type="entry name" value="F-box_AtFBW1-like"/>
    <property type="match status" value="1"/>
</dbReference>
<dbReference type="NCBIfam" id="TIGR01640">
    <property type="entry name" value="F_box_assoc_1"/>
    <property type="match status" value="1"/>
</dbReference>